<gene>
    <name evidence="1" type="ORF">METZ01_LOCUS228876</name>
</gene>
<organism evidence="1">
    <name type="scientific">marine metagenome</name>
    <dbReference type="NCBI Taxonomy" id="408172"/>
    <lineage>
        <taxon>unclassified sequences</taxon>
        <taxon>metagenomes</taxon>
        <taxon>ecological metagenomes</taxon>
    </lineage>
</organism>
<protein>
    <submittedName>
        <fullName evidence="1">Uncharacterized protein</fullName>
    </submittedName>
</protein>
<accession>A0A382GMB1</accession>
<proteinExistence type="predicted"/>
<evidence type="ECO:0000313" key="1">
    <source>
        <dbReference type="EMBL" id="SVB76022.1"/>
    </source>
</evidence>
<reference evidence="1" key="1">
    <citation type="submission" date="2018-05" db="EMBL/GenBank/DDBJ databases">
        <authorList>
            <person name="Lanie J.A."/>
            <person name="Ng W.-L."/>
            <person name="Kazmierczak K.M."/>
            <person name="Andrzejewski T.M."/>
            <person name="Davidsen T.M."/>
            <person name="Wayne K.J."/>
            <person name="Tettelin H."/>
            <person name="Glass J.I."/>
            <person name="Rusch D."/>
            <person name="Podicherti R."/>
            <person name="Tsui H.-C.T."/>
            <person name="Winkler M.E."/>
        </authorList>
    </citation>
    <scope>NUCLEOTIDE SEQUENCE</scope>
</reference>
<name>A0A382GMB1_9ZZZZ</name>
<sequence>MKVLVLSFARVVELVDTPDLGSGAE</sequence>
<dbReference type="AlphaFoldDB" id="A0A382GMB1"/>
<feature type="non-terminal residue" evidence="1">
    <location>
        <position position="25"/>
    </location>
</feature>
<dbReference type="EMBL" id="UINC01056234">
    <property type="protein sequence ID" value="SVB76022.1"/>
    <property type="molecule type" value="Genomic_DNA"/>
</dbReference>